<gene>
    <name evidence="1" type="ORF">Amon02_000920600</name>
</gene>
<accession>A0ACB5TQ64</accession>
<evidence type="ECO:0000313" key="1">
    <source>
        <dbReference type="EMBL" id="GME92960.1"/>
    </source>
</evidence>
<dbReference type="EMBL" id="BSXS01008570">
    <property type="protein sequence ID" value="GME92960.1"/>
    <property type="molecule type" value="Genomic_DNA"/>
</dbReference>
<protein>
    <submittedName>
        <fullName evidence="1">Unnamed protein product</fullName>
    </submittedName>
</protein>
<proteinExistence type="predicted"/>
<dbReference type="Proteomes" id="UP001165064">
    <property type="component" value="Unassembled WGS sequence"/>
</dbReference>
<organism evidence="1 2">
    <name type="scientific">Ambrosiozyma monospora</name>
    <name type="common">Yeast</name>
    <name type="synonym">Endomycopsis monosporus</name>
    <dbReference type="NCBI Taxonomy" id="43982"/>
    <lineage>
        <taxon>Eukaryota</taxon>
        <taxon>Fungi</taxon>
        <taxon>Dikarya</taxon>
        <taxon>Ascomycota</taxon>
        <taxon>Saccharomycotina</taxon>
        <taxon>Pichiomycetes</taxon>
        <taxon>Pichiales</taxon>
        <taxon>Pichiaceae</taxon>
        <taxon>Ambrosiozyma</taxon>
    </lineage>
</organism>
<reference evidence="1" key="1">
    <citation type="submission" date="2023-04" db="EMBL/GenBank/DDBJ databases">
        <title>Ambrosiozyma monospora NBRC 10751.</title>
        <authorList>
            <person name="Ichikawa N."/>
            <person name="Sato H."/>
            <person name="Tonouchi N."/>
        </authorList>
    </citation>
    <scope>NUCLEOTIDE SEQUENCE</scope>
    <source>
        <strain evidence="1">NBRC 10751</strain>
    </source>
</reference>
<evidence type="ECO:0000313" key="2">
    <source>
        <dbReference type="Proteomes" id="UP001165064"/>
    </source>
</evidence>
<name>A0ACB5TQ64_AMBMO</name>
<comment type="caution">
    <text evidence="1">The sequence shown here is derived from an EMBL/GenBank/DDBJ whole genome shotgun (WGS) entry which is preliminary data.</text>
</comment>
<sequence>MASSFQSYGNPFDDNANLLNGPNSFHSKSAQIREKIAQYEGELRDLSMLQDAQLSAVGSMDQQSTQTRLNNKITFIKSLQEEIKQSIEQLKHDPSMSEDKATQVNNFNRQFKSAIRKFILLEDKHREKLTQQGITQYKIVNPDMTDYDAREFVENFGNQQVFANAIKNSNSQARLNEAQGVLENVEMRHMQVQQVEKLAQELYELTNTLQDMVFEQDMQFDVIDQTVEEAKKDIEVGDAHVVKATTYAKKSRKKKWILFWICLIVVLAIIIGIVIGILKGAGVIK</sequence>
<keyword evidence="2" id="KW-1185">Reference proteome</keyword>